<dbReference type="CDD" id="cd01673">
    <property type="entry name" value="dNK"/>
    <property type="match status" value="1"/>
</dbReference>
<protein>
    <submittedName>
        <fullName evidence="2">Deoxynucleoside kinase</fullName>
    </submittedName>
</protein>
<name>A0ABP8UZP3_9GAMM</name>
<dbReference type="InterPro" id="IPR050566">
    <property type="entry name" value="Deoxyribonucleoside_kinase"/>
</dbReference>
<sequence>MEAATLPYTADASPTPEKEDFPRFIAVEGPIGVGKTTLARRLAATFNYDILLEESPQDNPFLSRFYRHPRQMALATQLHFLFHRASQLQSIRQNDLFRSVRVSDFCMEKDLLFAEMYLSADELELYNRAYEMQTKDLPTPDLVIYLQAPVDILKERIREQGEEAEKLIGHGYLKRLNEAYAELFHYYDQSPLLIVNASEIDLVHNEQDYRQLVEEIMSCRKGRHYFNPKPSEL</sequence>
<feature type="domain" description="Deoxynucleoside kinase" evidence="1">
    <location>
        <begin position="25"/>
        <end position="216"/>
    </location>
</feature>
<reference evidence="3" key="1">
    <citation type="journal article" date="2019" name="Int. J. Syst. Evol. Microbiol.">
        <title>The Global Catalogue of Microorganisms (GCM) 10K type strain sequencing project: providing services to taxonomists for standard genome sequencing and annotation.</title>
        <authorList>
            <consortium name="The Broad Institute Genomics Platform"/>
            <consortium name="The Broad Institute Genome Sequencing Center for Infectious Disease"/>
            <person name="Wu L."/>
            <person name="Ma J."/>
        </authorList>
    </citation>
    <scope>NUCLEOTIDE SEQUENCE [LARGE SCALE GENOMIC DNA]</scope>
    <source>
        <strain evidence="3">JCM 17805</strain>
    </source>
</reference>
<dbReference type="PIRSF" id="PIRSF000705">
    <property type="entry name" value="DNK"/>
    <property type="match status" value="1"/>
</dbReference>
<evidence type="ECO:0000313" key="2">
    <source>
        <dbReference type="EMBL" id="GAA4649006.1"/>
    </source>
</evidence>
<accession>A0ABP8UZP3</accession>
<proteinExistence type="predicted"/>
<keyword evidence="2" id="KW-0808">Transferase</keyword>
<comment type="caution">
    <text evidence="2">The sequence shown here is derived from an EMBL/GenBank/DDBJ whole genome shotgun (WGS) entry which is preliminary data.</text>
</comment>
<dbReference type="InterPro" id="IPR031314">
    <property type="entry name" value="DNK_dom"/>
</dbReference>
<evidence type="ECO:0000259" key="1">
    <source>
        <dbReference type="Pfam" id="PF01712"/>
    </source>
</evidence>
<dbReference type="SUPFAM" id="SSF52540">
    <property type="entry name" value="P-loop containing nucleoside triphosphate hydrolases"/>
    <property type="match status" value="1"/>
</dbReference>
<dbReference type="PANTHER" id="PTHR10513">
    <property type="entry name" value="DEOXYNUCLEOSIDE KINASE"/>
    <property type="match status" value="1"/>
</dbReference>
<dbReference type="Pfam" id="PF01712">
    <property type="entry name" value="dNK"/>
    <property type="match status" value="1"/>
</dbReference>
<dbReference type="InterPro" id="IPR002624">
    <property type="entry name" value="DCK/DGK"/>
</dbReference>
<keyword evidence="2" id="KW-0418">Kinase</keyword>
<keyword evidence="3" id="KW-1185">Reference proteome</keyword>
<gene>
    <name evidence="2" type="ORF">GCM10023116_12800</name>
</gene>
<dbReference type="InterPro" id="IPR027417">
    <property type="entry name" value="P-loop_NTPase"/>
</dbReference>
<dbReference type="Proteomes" id="UP001500604">
    <property type="component" value="Unassembled WGS sequence"/>
</dbReference>
<dbReference type="EMBL" id="BAABFL010000117">
    <property type="protein sequence ID" value="GAA4649006.1"/>
    <property type="molecule type" value="Genomic_DNA"/>
</dbReference>
<dbReference type="GO" id="GO:0016301">
    <property type="term" value="F:kinase activity"/>
    <property type="evidence" value="ECO:0007669"/>
    <property type="project" value="UniProtKB-KW"/>
</dbReference>
<dbReference type="RefSeq" id="WP_345194753.1">
    <property type="nucleotide sequence ID" value="NZ_BAABFL010000117.1"/>
</dbReference>
<dbReference type="Gene3D" id="3.40.50.300">
    <property type="entry name" value="P-loop containing nucleotide triphosphate hydrolases"/>
    <property type="match status" value="1"/>
</dbReference>
<dbReference type="PANTHER" id="PTHR10513:SF46">
    <property type="entry name" value="DEOXYGUANOSINE KINASE"/>
    <property type="match status" value="1"/>
</dbReference>
<evidence type="ECO:0000313" key="3">
    <source>
        <dbReference type="Proteomes" id="UP001500604"/>
    </source>
</evidence>
<organism evidence="2 3">
    <name type="scientific">Kistimonas scapharcae</name>
    <dbReference type="NCBI Taxonomy" id="1036133"/>
    <lineage>
        <taxon>Bacteria</taxon>
        <taxon>Pseudomonadati</taxon>
        <taxon>Pseudomonadota</taxon>
        <taxon>Gammaproteobacteria</taxon>
        <taxon>Oceanospirillales</taxon>
        <taxon>Endozoicomonadaceae</taxon>
        <taxon>Kistimonas</taxon>
    </lineage>
</organism>